<evidence type="ECO:0000256" key="5">
    <source>
        <dbReference type="ARBA" id="ARBA00023319"/>
    </source>
</evidence>
<dbReference type="PANTHER" id="PTHR11738:SF186">
    <property type="entry name" value="OSTEOCLAST-ASSOCIATED IMMUNOGLOBULIN-LIKE RECEPTOR"/>
    <property type="match status" value="1"/>
</dbReference>
<dbReference type="InterPro" id="IPR013151">
    <property type="entry name" value="Immunoglobulin_dom"/>
</dbReference>
<evidence type="ECO:0000259" key="7">
    <source>
        <dbReference type="SMART" id="SM00409"/>
    </source>
</evidence>
<keyword evidence="5" id="KW-0393">Immunoglobulin domain</keyword>
<dbReference type="Proteomes" id="UP000472261">
    <property type="component" value="Unplaced"/>
</dbReference>
<keyword evidence="6" id="KW-0472">Membrane</keyword>
<dbReference type="FunFam" id="2.60.40.10:FF:000049">
    <property type="entry name" value="Leukocyte immunoglobulin-like receptor subfamily B member 1"/>
    <property type="match status" value="1"/>
</dbReference>
<keyword evidence="4" id="KW-0325">Glycoprotein</keyword>
<evidence type="ECO:0000256" key="4">
    <source>
        <dbReference type="ARBA" id="ARBA00023180"/>
    </source>
</evidence>
<evidence type="ECO:0000256" key="2">
    <source>
        <dbReference type="ARBA" id="ARBA00022737"/>
    </source>
</evidence>
<dbReference type="GO" id="GO:0002764">
    <property type="term" value="P:immune response-regulating signaling pathway"/>
    <property type="evidence" value="ECO:0007669"/>
    <property type="project" value="TreeGrafter"/>
</dbReference>
<keyword evidence="9" id="KW-1185">Reference proteome</keyword>
<dbReference type="InterPro" id="IPR003599">
    <property type="entry name" value="Ig_sub"/>
</dbReference>
<dbReference type="Gene3D" id="2.60.40.10">
    <property type="entry name" value="Immunoglobulins"/>
    <property type="match status" value="2"/>
</dbReference>
<evidence type="ECO:0000313" key="9">
    <source>
        <dbReference type="Proteomes" id="UP000472261"/>
    </source>
</evidence>
<evidence type="ECO:0000256" key="1">
    <source>
        <dbReference type="ARBA" id="ARBA00022729"/>
    </source>
</evidence>
<name>A0A669QZA5_PHACC</name>
<keyword evidence="1" id="KW-0732">Signal</keyword>
<keyword evidence="6" id="KW-1133">Transmembrane helix</keyword>
<dbReference type="Pfam" id="PF00047">
    <property type="entry name" value="ig"/>
    <property type="match status" value="1"/>
</dbReference>
<feature type="domain" description="Immunoglobulin" evidence="7">
    <location>
        <begin position="112"/>
        <end position="197"/>
    </location>
</feature>
<reference evidence="8" key="1">
    <citation type="submission" date="2025-08" db="UniProtKB">
        <authorList>
            <consortium name="Ensembl"/>
        </authorList>
    </citation>
    <scope>IDENTIFICATION</scope>
</reference>
<dbReference type="InterPro" id="IPR036179">
    <property type="entry name" value="Ig-like_dom_sf"/>
</dbReference>
<proteinExistence type="predicted"/>
<evidence type="ECO:0000313" key="8">
    <source>
        <dbReference type="Ensembl" id="ENSPCLP00000019771.1"/>
    </source>
</evidence>
<dbReference type="PANTHER" id="PTHR11738">
    <property type="entry name" value="MHC CLASS I NK CELL RECEPTOR"/>
    <property type="match status" value="1"/>
</dbReference>
<dbReference type="InterPro" id="IPR050412">
    <property type="entry name" value="Ig-like_Receptors_ImmuneReg"/>
</dbReference>
<organism evidence="8 9">
    <name type="scientific">Phasianus colchicus</name>
    <name type="common">Common pheasant</name>
    <dbReference type="NCBI Taxonomy" id="9054"/>
    <lineage>
        <taxon>Eukaryota</taxon>
        <taxon>Metazoa</taxon>
        <taxon>Chordata</taxon>
        <taxon>Craniata</taxon>
        <taxon>Vertebrata</taxon>
        <taxon>Euteleostomi</taxon>
        <taxon>Archelosauria</taxon>
        <taxon>Archosauria</taxon>
        <taxon>Dinosauria</taxon>
        <taxon>Saurischia</taxon>
        <taxon>Theropoda</taxon>
        <taxon>Coelurosauria</taxon>
        <taxon>Aves</taxon>
        <taxon>Neognathae</taxon>
        <taxon>Galloanserae</taxon>
        <taxon>Galliformes</taxon>
        <taxon>Phasianidae</taxon>
        <taxon>Phasianinae</taxon>
        <taxon>Phasianus</taxon>
    </lineage>
</organism>
<evidence type="ECO:0000256" key="6">
    <source>
        <dbReference type="SAM" id="Phobius"/>
    </source>
</evidence>
<feature type="transmembrane region" description="Helical" evidence="6">
    <location>
        <begin position="209"/>
        <end position="231"/>
    </location>
</feature>
<dbReference type="Ensembl" id="ENSPCLT00000026517.1">
    <property type="protein sequence ID" value="ENSPCLP00000019771.1"/>
    <property type="gene ID" value="ENSPCLG00000016690.1"/>
</dbReference>
<dbReference type="OMA" id="YAWSHPS"/>
<keyword evidence="2" id="KW-0677">Repeat</keyword>
<keyword evidence="6" id="KW-0812">Transmembrane</keyword>
<dbReference type="FunFam" id="2.60.40.10:FF:000033">
    <property type="entry name" value="Killer cell immunoglobulin-like receptor"/>
    <property type="match status" value="1"/>
</dbReference>
<dbReference type="SUPFAM" id="SSF48726">
    <property type="entry name" value="Immunoglobulin"/>
    <property type="match status" value="2"/>
</dbReference>
<dbReference type="SMART" id="SM00409">
    <property type="entry name" value="IG"/>
    <property type="match status" value="2"/>
</dbReference>
<protein>
    <recommendedName>
        <fullName evidence="7">Immunoglobulin domain-containing protein</fullName>
    </recommendedName>
</protein>
<reference evidence="8" key="2">
    <citation type="submission" date="2025-09" db="UniProtKB">
        <authorList>
            <consortium name="Ensembl"/>
        </authorList>
    </citation>
    <scope>IDENTIFICATION</scope>
</reference>
<dbReference type="AlphaFoldDB" id="A0A669QZA5"/>
<feature type="domain" description="Immunoglobulin" evidence="7">
    <location>
        <begin position="18"/>
        <end position="102"/>
    </location>
</feature>
<evidence type="ECO:0000256" key="3">
    <source>
        <dbReference type="ARBA" id="ARBA00023157"/>
    </source>
</evidence>
<accession>A0A669QZA5</accession>
<dbReference type="InterPro" id="IPR013783">
    <property type="entry name" value="Ig-like_fold"/>
</dbReference>
<sequence length="246" mass="26430">PGPCPLQVGVPRPSLSLHPSQGIEVGDNVTLWCHLPKPAAWVQLCQEGGFTPCMKKYNVQDVAVFSFAVTKWVHTGTYRCQYRVSEPAETSERSDPVELVLTGEGTGVHGRPPKERVGMGTNITIRCSNMYQGATFLHKDGHSVPIQQQDPDGGGTATFTLVGVTPADTGTYRCSYHPKGFPFLSSPLGDSVALEVTPTPPMAESHGNLVVAVLRVCAAALIFCLGVFFVLNARNLWIRRDGSPAG</sequence>
<keyword evidence="3" id="KW-1015">Disulfide bond</keyword>
<dbReference type="Pfam" id="PF13895">
    <property type="entry name" value="Ig_2"/>
    <property type="match status" value="1"/>
</dbReference>